<dbReference type="AlphaFoldDB" id="A0A9X1SYC6"/>
<evidence type="ECO:0000313" key="2">
    <source>
        <dbReference type="Proteomes" id="UP001138997"/>
    </source>
</evidence>
<evidence type="ECO:0000313" key="1">
    <source>
        <dbReference type="EMBL" id="MCD5316210.1"/>
    </source>
</evidence>
<accession>A0A9X1SYC6</accession>
<gene>
    <name evidence="1" type="ORF">LR394_35470</name>
</gene>
<reference evidence="1" key="1">
    <citation type="submission" date="2021-11" db="EMBL/GenBank/DDBJ databases">
        <title>Streptomyces corallinus and Kineosporia corallina sp. nov., two new coral-derived marine actinobacteria.</title>
        <authorList>
            <person name="Buangrab K."/>
            <person name="Sutthacheep M."/>
            <person name="Yeemin T."/>
            <person name="Harunari E."/>
            <person name="Igarashi Y."/>
            <person name="Sripreechasak P."/>
            <person name="Kanchanasin P."/>
            <person name="Tanasupawat S."/>
            <person name="Phongsopitanun W."/>
        </authorList>
    </citation>
    <scope>NUCLEOTIDE SEQUENCE</scope>
    <source>
        <strain evidence="1">JCM 31032</strain>
    </source>
</reference>
<dbReference type="Proteomes" id="UP001138997">
    <property type="component" value="Unassembled WGS sequence"/>
</dbReference>
<organism evidence="1 2">
    <name type="scientific">Kineosporia babensis</name>
    <dbReference type="NCBI Taxonomy" id="499548"/>
    <lineage>
        <taxon>Bacteria</taxon>
        <taxon>Bacillati</taxon>
        <taxon>Actinomycetota</taxon>
        <taxon>Actinomycetes</taxon>
        <taxon>Kineosporiales</taxon>
        <taxon>Kineosporiaceae</taxon>
        <taxon>Kineosporia</taxon>
    </lineage>
</organism>
<proteinExistence type="predicted"/>
<keyword evidence="2" id="KW-1185">Reference proteome</keyword>
<sequence length="118" mass="13886">MTDDVLAVLRSEFDAEDESFLLAMRTDLSWNRAAFTRLEQALREVCAESVGAEELPRWLAEGFYELSHDVANWTAHPNFPRPEPESYYTDCLERLQDLADWFFRGWSAYPEDYNWPDL</sequence>
<name>A0A9X1SYC6_9ACTN</name>
<dbReference type="RefSeq" id="WP_231449063.1">
    <property type="nucleotide sequence ID" value="NZ_JAJOMB010000028.1"/>
</dbReference>
<comment type="caution">
    <text evidence="1">The sequence shown here is derived from an EMBL/GenBank/DDBJ whole genome shotgun (WGS) entry which is preliminary data.</text>
</comment>
<protein>
    <submittedName>
        <fullName evidence="1">Uncharacterized protein</fullName>
    </submittedName>
</protein>
<dbReference type="EMBL" id="JAJOMB010000028">
    <property type="protein sequence ID" value="MCD5316210.1"/>
    <property type="molecule type" value="Genomic_DNA"/>
</dbReference>